<feature type="transmembrane region" description="Helical" evidence="1">
    <location>
        <begin position="426"/>
        <end position="448"/>
    </location>
</feature>
<feature type="transmembrane region" description="Helical" evidence="1">
    <location>
        <begin position="356"/>
        <end position="375"/>
    </location>
</feature>
<dbReference type="Proteomes" id="UP001447842">
    <property type="component" value="Chromosome"/>
</dbReference>
<keyword evidence="1" id="KW-1133">Transmembrane helix</keyword>
<organism evidence="2 3">
    <name type="scientific">Sulfurimonas diazotrophicus</name>
    <dbReference type="NCBI Taxonomy" id="3131939"/>
    <lineage>
        <taxon>Bacteria</taxon>
        <taxon>Pseudomonadati</taxon>
        <taxon>Campylobacterota</taxon>
        <taxon>Epsilonproteobacteria</taxon>
        <taxon>Campylobacterales</taxon>
        <taxon>Sulfurimonadaceae</taxon>
        <taxon>Sulfurimonas</taxon>
    </lineage>
</organism>
<feature type="transmembrane region" description="Helical" evidence="1">
    <location>
        <begin position="381"/>
        <end position="405"/>
    </location>
</feature>
<dbReference type="Gene3D" id="3.30.70.1430">
    <property type="entry name" value="Multidrug efflux transporter AcrB pore domain"/>
    <property type="match status" value="2"/>
</dbReference>
<keyword evidence="1" id="KW-0472">Membrane</keyword>
<sequence length="1040" mass="115108">MLKIIEYFIRNKRLNYVLLLFVLFMGVNAYVSIPKELFPLVTLDRVTISGGYAGSSADNLDKMAVRDIEDALGSIDGIEKIETVIKPGSFAIVLTLQEGANENDALNKAKDAIAKSRQYLPSDMVEPVATLAVHNRPLVSLSLSSDTLTHGELVEAAKEIKTRFARYPNISEVVMYGDSDEEVSVRLDSQAIEALGLSRSAVTSAIANLSYIYPIGNIEQKGDFVFLSTVHGKSDVAAWETTMLGVGGKYVRLGEIARIVIEHPQDTTISTFNGRPNITLNLSKGDYGNAISLSRELVHFAKTMQSDYPQIHFDFYHDTSKPVQSRLETVLSNLMFGLILVFLSMALLINVRIASIVALGIPFSFAIGIVFIYVLGYSINIVSLLGALIVIGIVVDDAIVVSENIQRHLNEGMERHAAVMAGLREMILPVTLATVTTVVAFLPLFMLSGEISKFIILIPIMVIMILMGSLIESFLFLPLHAEEVLKKQKNMVDWTRIQNGYETILHGLIRYKKSVLALFLVTVPLLTFLTVKSMQFQFFPEFDGSFLYVTGKLDINTPIEETAAIAQDVERRILAEGERFFAKSVSTVTGSRVSMAGDAETGEHVFLVTMELYDMAPNNVFDRYLAPLLNFSFDYDDPEKRRTKHTYELVDDLEALVAPLRQQYAFEELGVREQRAGVVRIDVQVNFSGADEAKTVAAMEQVQSALEKVKGVVSVSNNLEPGMREIRLRVNDYGERLGLSEAEVARTLSAYFLDNRRAMTFNESGVMEIKTRALEKDRLSTLERFQYPLADGTYVNLGDIVAFESRRDFNQIEKRDGTVVKTVFAKVNKRVTTPSQVLKQIAPVLDAVRETGVKAELFGEQERNDQLASDMKRAVAVALFLMLITLLFIFPKIKYALIVMSVIPLSILGALVGHKLMGMNLTMPGVIGLLGLAGVVINDGIIMLDFLHGTHDTRAFYERAKMRLRPILITSITTFLGLFTLIFYATGQAVILQPIAVSIGFGLLWGTVLNLLYVPTLYAVINGIGPTPASPPSGQRHATI</sequence>
<dbReference type="InterPro" id="IPR027463">
    <property type="entry name" value="AcrB_DN_DC_subdom"/>
</dbReference>
<dbReference type="PANTHER" id="PTHR32063:SF33">
    <property type="entry name" value="RND SUPERFAMILY EFFLUX PUMP PERMEASE COMPONENT"/>
    <property type="match status" value="1"/>
</dbReference>
<feature type="transmembrane region" description="Helical" evidence="1">
    <location>
        <begin position="895"/>
        <end position="914"/>
    </location>
</feature>
<dbReference type="SUPFAM" id="SSF82714">
    <property type="entry name" value="Multidrug efflux transporter AcrB TolC docking domain, DN and DC subdomains"/>
    <property type="match status" value="1"/>
</dbReference>
<feature type="transmembrane region" description="Helical" evidence="1">
    <location>
        <begin position="873"/>
        <end position="890"/>
    </location>
</feature>
<dbReference type="Gene3D" id="3.30.70.1440">
    <property type="entry name" value="Multidrug efflux transporter AcrB pore domain"/>
    <property type="match status" value="1"/>
</dbReference>
<keyword evidence="3" id="KW-1185">Reference proteome</keyword>
<proteinExistence type="predicted"/>
<keyword evidence="1" id="KW-0812">Transmembrane</keyword>
<dbReference type="InterPro" id="IPR001036">
    <property type="entry name" value="Acrflvin-R"/>
</dbReference>
<dbReference type="PRINTS" id="PR00702">
    <property type="entry name" value="ACRIFLAVINRP"/>
</dbReference>
<accession>A0ABZ3HAD9</accession>
<dbReference type="Gene3D" id="3.30.2090.10">
    <property type="entry name" value="Multidrug efflux transporter AcrB TolC docking domain, DN and DC subdomains"/>
    <property type="match status" value="2"/>
</dbReference>
<dbReference type="RefSeq" id="WP_345972765.1">
    <property type="nucleotide sequence ID" value="NZ_CP147920.1"/>
</dbReference>
<feature type="transmembrane region" description="Helical" evidence="1">
    <location>
        <begin position="991"/>
        <end position="1014"/>
    </location>
</feature>
<reference evidence="2 3" key="1">
    <citation type="submission" date="2024-03" db="EMBL/GenBank/DDBJ databases">
        <title>Sulfurimonas sp. HSL3-1.</title>
        <authorList>
            <person name="Wang S."/>
        </authorList>
    </citation>
    <scope>NUCLEOTIDE SEQUENCE [LARGE SCALE GENOMIC DNA]</scope>
    <source>
        <strain evidence="2 3">HSL3-1</strain>
    </source>
</reference>
<dbReference type="Gene3D" id="1.20.1640.10">
    <property type="entry name" value="Multidrug efflux transporter AcrB transmembrane domain"/>
    <property type="match status" value="2"/>
</dbReference>
<gene>
    <name evidence="2" type="ORF">WCY31_00490</name>
</gene>
<dbReference type="SUPFAM" id="SSF82866">
    <property type="entry name" value="Multidrug efflux transporter AcrB transmembrane domain"/>
    <property type="match status" value="2"/>
</dbReference>
<feature type="transmembrane region" description="Helical" evidence="1">
    <location>
        <begin position="514"/>
        <end position="531"/>
    </location>
</feature>
<evidence type="ECO:0000313" key="3">
    <source>
        <dbReference type="Proteomes" id="UP001447842"/>
    </source>
</evidence>
<evidence type="ECO:0000313" key="2">
    <source>
        <dbReference type="EMBL" id="XAU15196.1"/>
    </source>
</evidence>
<dbReference type="SUPFAM" id="SSF82693">
    <property type="entry name" value="Multidrug efflux transporter AcrB pore domain, PN1, PN2, PC1 and PC2 subdomains"/>
    <property type="match status" value="2"/>
</dbReference>
<feature type="transmembrane region" description="Helical" evidence="1">
    <location>
        <begin position="330"/>
        <end position="349"/>
    </location>
</feature>
<dbReference type="Gene3D" id="3.30.70.1320">
    <property type="entry name" value="Multidrug efflux transporter AcrB pore domain like"/>
    <property type="match status" value="1"/>
</dbReference>
<protein>
    <submittedName>
        <fullName evidence="2">Efflux RND transporter permease subunit</fullName>
    </submittedName>
</protein>
<evidence type="ECO:0000256" key="1">
    <source>
        <dbReference type="SAM" id="Phobius"/>
    </source>
</evidence>
<dbReference type="EMBL" id="CP147920">
    <property type="protein sequence ID" value="XAU15196.1"/>
    <property type="molecule type" value="Genomic_DNA"/>
</dbReference>
<feature type="transmembrane region" description="Helical" evidence="1">
    <location>
        <begin position="454"/>
        <end position="479"/>
    </location>
</feature>
<dbReference type="Pfam" id="PF00873">
    <property type="entry name" value="ACR_tran"/>
    <property type="match status" value="2"/>
</dbReference>
<name>A0ABZ3HAD9_9BACT</name>
<dbReference type="PANTHER" id="PTHR32063">
    <property type="match status" value="1"/>
</dbReference>
<feature type="transmembrane region" description="Helical" evidence="1">
    <location>
        <begin position="926"/>
        <end position="947"/>
    </location>
</feature>
<feature type="transmembrane region" description="Helical" evidence="1">
    <location>
        <begin position="967"/>
        <end position="985"/>
    </location>
</feature>